<gene>
    <name evidence="2" type="ORF">WA026_000271</name>
</gene>
<dbReference type="AlphaFoldDB" id="A0AAW1UZX2"/>
<dbReference type="Proteomes" id="UP001431783">
    <property type="component" value="Unassembled WGS sequence"/>
</dbReference>
<evidence type="ECO:0000313" key="3">
    <source>
        <dbReference type="Proteomes" id="UP001431783"/>
    </source>
</evidence>
<reference evidence="2 3" key="1">
    <citation type="submission" date="2023-03" db="EMBL/GenBank/DDBJ databases">
        <title>Genome insight into feeding habits of ladybird beetles.</title>
        <authorList>
            <person name="Li H.-S."/>
            <person name="Huang Y.-H."/>
            <person name="Pang H."/>
        </authorList>
    </citation>
    <scope>NUCLEOTIDE SEQUENCE [LARGE SCALE GENOMIC DNA]</scope>
    <source>
        <strain evidence="2">SYSU_2023b</strain>
        <tissue evidence="2">Whole body</tissue>
    </source>
</reference>
<sequence length="151" mass="18105">MFPHLKKLDCRKSFCKDLRYFSCSSEIILYKVLMILFKYKYVVARLKDEVLNSLFVINSYSKSVILKLFDNLNLKISKSMETILDIMKLEYKYLKTEMHKYTYQKCANVAYERSLLFLLFVLLFVLCDVVCIVTDFISPLLLFLWWRNKIS</sequence>
<feature type="transmembrane region" description="Helical" evidence="1">
    <location>
        <begin position="117"/>
        <end position="146"/>
    </location>
</feature>
<protein>
    <submittedName>
        <fullName evidence="2">Uncharacterized protein</fullName>
    </submittedName>
</protein>
<evidence type="ECO:0000256" key="1">
    <source>
        <dbReference type="SAM" id="Phobius"/>
    </source>
</evidence>
<dbReference type="EMBL" id="JARQZJ010000121">
    <property type="protein sequence ID" value="KAK9887980.1"/>
    <property type="molecule type" value="Genomic_DNA"/>
</dbReference>
<keyword evidence="1" id="KW-1133">Transmembrane helix</keyword>
<evidence type="ECO:0000313" key="2">
    <source>
        <dbReference type="EMBL" id="KAK9887980.1"/>
    </source>
</evidence>
<organism evidence="2 3">
    <name type="scientific">Henosepilachna vigintioctopunctata</name>
    <dbReference type="NCBI Taxonomy" id="420089"/>
    <lineage>
        <taxon>Eukaryota</taxon>
        <taxon>Metazoa</taxon>
        <taxon>Ecdysozoa</taxon>
        <taxon>Arthropoda</taxon>
        <taxon>Hexapoda</taxon>
        <taxon>Insecta</taxon>
        <taxon>Pterygota</taxon>
        <taxon>Neoptera</taxon>
        <taxon>Endopterygota</taxon>
        <taxon>Coleoptera</taxon>
        <taxon>Polyphaga</taxon>
        <taxon>Cucujiformia</taxon>
        <taxon>Coccinelloidea</taxon>
        <taxon>Coccinellidae</taxon>
        <taxon>Epilachninae</taxon>
        <taxon>Epilachnini</taxon>
        <taxon>Henosepilachna</taxon>
    </lineage>
</organism>
<keyword evidence="3" id="KW-1185">Reference proteome</keyword>
<comment type="caution">
    <text evidence="2">The sequence shown here is derived from an EMBL/GenBank/DDBJ whole genome shotgun (WGS) entry which is preliminary data.</text>
</comment>
<keyword evidence="1" id="KW-0812">Transmembrane</keyword>
<accession>A0AAW1UZX2</accession>
<name>A0AAW1UZX2_9CUCU</name>
<proteinExistence type="predicted"/>
<keyword evidence="1" id="KW-0472">Membrane</keyword>